<evidence type="ECO:0000313" key="2">
    <source>
        <dbReference type="EMBL" id="SMG40927.1"/>
    </source>
</evidence>
<dbReference type="AlphaFoldDB" id="A0A1X7KJX2"/>
<evidence type="ECO:0000313" key="3">
    <source>
        <dbReference type="Proteomes" id="UP000193834"/>
    </source>
</evidence>
<dbReference type="Proteomes" id="UP000193834">
    <property type="component" value="Unassembled WGS sequence"/>
</dbReference>
<dbReference type="InterPro" id="IPR036986">
    <property type="entry name" value="S4_RNA-bd_sf"/>
</dbReference>
<evidence type="ECO:0000256" key="1">
    <source>
        <dbReference type="PROSITE-ProRule" id="PRU00182"/>
    </source>
</evidence>
<dbReference type="InterPro" id="IPR014330">
    <property type="entry name" value="RNA-bd_S4-rel_YaaA"/>
</dbReference>
<dbReference type="PROSITE" id="PS50889">
    <property type="entry name" value="S4"/>
    <property type="match status" value="1"/>
</dbReference>
<dbReference type="STRING" id="1852522.SAMN06295960_2365"/>
<dbReference type="SUPFAM" id="SSF55174">
    <property type="entry name" value="Alpha-L RNA-binding motif"/>
    <property type="match status" value="1"/>
</dbReference>
<gene>
    <name evidence="2" type="ORF">SAMN06295960_2365</name>
</gene>
<dbReference type="Gene3D" id="3.10.290.10">
    <property type="entry name" value="RNA-binding S4 domain"/>
    <property type="match status" value="1"/>
</dbReference>
<name>A0A1X7KJX2_9BACL</name>
<dbReference type="GO" id="GO:0003723">
    <property type="term" value="F:RNA binding"/>
    <property type="evidence" value="ECO:0007669"/>
    <property type="project" value="UniProtKB-KW"/>
</dbReference>
<keyword evidence="3" id="KW-1185">Reference proteome</keyword>
<accession>A0A1X7KJX2</accession>
<dbReference type="NCBIfam" id="TIGR02988">
    <property type="entry name" value="YaaA_near_RecF"/>
    <property type="match status" value="1"/>
</dbReference>
<keyword evidence="1" id="KW-0694">RNA-binding</keyword>
<sequence length="73" mass="7824">MNEVGIKTEYITLGQMLKLASCASTGGHAKVLLEEGAVQVNGETEQRRGRKLYPGDKVQVKDCGAFVIASQEA</sequence>
<organism evidence="2 3">
    <name type="scientific">Paenibacillus aquistagni</name>
    <dbReference type="NCBI Taxonomy" id="1852522"/>
    <lineage>
        <taxon>Bacteria</taxon>
        <taxon>Bacillati</taxon>
        <taxon>Bacillota</taxon>
        <taxon>Bacilli</taxon>
        <taxon>Bacillales</taxon>
        <taxon>Paenibacillaceae</taxon>
        <taxon>Paenibacillus</taxon>
    </lineage>
</organism>
<dbReference type="EMBL" id="FXAZ01000003">
    <property type="protein sequence ID" value="SMG40927.1"/>
    <property type="molecule type" value="Genomic_DNA"/>
</dbReference>
<dbReference type="Pfam" id="PF13275">
    <property type="entry name" value="S4_2"/>
    <property type="match status" value="1"/>
</dbReference>
<reference evidence="2 3" key="1">
    <citation type="submission" date="2017-04" db="EMBL/GenBank/DDBJ databases">
        <authorList>
            <person name="Afonso C.L."/>
            <person name="Miller P.J."/>
            <person name="Scott M.A."/>
            <person name="Spackman E."/>
            <person name="Goraichik I."/>
            <person name="Dimitrov K.M."/>
            <person name="Suarez D.L."/>
            <person name="Swayne D.E."/>
        </authorList>
    </citation>
    <scope>NUCLEOTIDE SEQUENCE [LARGE SCALE GENOMIC DNA]</scope>
    <source>
        <strain evidence="2 3">11</strain>
    </source>
</reference>
<protein>
    <submittedName>
        <fullName evidence="2">S4 domain protein YaaA</fullName>
    </submittedName>
</protein>
<dbReference type="CDD" id="cd00165">
    <property type="entry name" value="S4"/>
    <property type="match status" value="1"/>
</dbReference>
<proteinExistence type="predicted"/>
<dbReference type="RefSeq" id="WP_170936484.1">
    <property type="nucleotide sequence ID" value="NZ_FXAZ01000003.1"/>
</dbReference>